<accession>C5B8N2</accession>
<gene>
    <name evidence="1" type="ordered locus">NT01EI_2723</name>
</gene>
<dbReference type="HOGENOM" id="CLU_3288719_0_0_6"/>
<sequence>MLGSGATVVRECLVSVSNRMYNGGDMCPIRAQRGVCVASQ</sequence>
<organism evidence="1 2">
    <name type="scientific">Edwardsiella ictaluri (strain 93-146)</name>
    <dbReference type="NCBI Taxonomy" id="634503"/>
    <lineage>
        <taxon>Bacteria</taxon>
        <taxon>Pseudomonadati</taxon>
        <taxon>Pseudomonadota</taxon>
        <taxon>Gammaproteobacteria</taxon>
        <taxon>Enterobacterales</taxon>
        <taxon>Hafniaceae</taxon>
        <taxon>Edwardsiella</taxon>
    </lineage>
</organism>
<dbReference type="EMBL" id="CP001600">
    <property type="protein sequence ID" value="ACR69891.1"/>
    <property type="molecule type" value="Genomic_DNA"/>
</dbReference>
<dbReference type="AlphaFoldDB" id="C5B8N2"/>
<evidence type="ECO:0000313" key="1">
    <source>
        <dbReference type="EMBL" id="ACR69891.1"/>
    </source>
</evidence>
<protein>
    <submittedName>
        <fullName evidence="1">Uncharacterized protein</fullName>
    </submittedName>
</protein>
<dbReference type="KEGG" id="eic:NT01EI_2723"/>
<dbReference type="Proteomes" id="UP000001485">
    <property type="component" value="Chromosome"/>
</dbReference>
<name>C5B8N2_EDWI9</name>
<proteinExistence type="predicted"/>
<reference evidence="2" key="1">
    <citation type="submission" date="2009-03" db="EMBL/GenBank/DDBJ databases">
        <title>Complete genome sequence of Edwardsiella ictaluri 93-146.</title>
        <authorList>
            <person name="Williams M.L."/>
            <person name="Gillaspy A.F."/>
            <person name="Dyer D.W."/>
            <person name="Thune R.L."/>
            <person name="Waldbieser G.C."/>
            <person name="Schuster S.C."/>
            <person name="Gipson J."/>
            <person name="Zaitshik J."/>
            <person name="Landry C."/>
            <person name="Lawrence M.L."/>
        </authorList>
    </citation>
    <scope>NUCLEOTIDE SEQUENCE [LARGE SCALE GENOMIC DNA]</scope>
    <source>
        <strain evidence="2">93-146</strain>
    </source>
</reference>
<evidence type="ECO:0000313" key="2">
    <source>
        <dbReference type="Proteomes" id="UP000001485"/>
    </source>
</evidence>
<reference evidence="1 2" key="2">
    <citation type="journal article" date="2012" name="J. Bacteriol.">
        <title>Genome Sequence of Edwardsiella ictaluri 93-146, a Strain Associated with a Natural Channel Catfish Outbreak of Enteric Septicemia of Catfish.</title>
        <authorList>
            <person name="Williams M.L."/>
            <person name="Gillaspy A.F."/>
            <person name="Dyer D.W."/>
            <person name="Thune R.L."/>
            <person name="Waldbieser G.C."/>
            <person name="Schuster S.C."/>
            <person name="Gipson J."/>
            <person name="Zaitshik J."/>
            <person name="Landry C."/>
            <person name="Banes M.M."/>
            <person name="Lawrence M.L."/>
        </authorList>
    </citation>
    <scope>NUCLEOTIDE SEQUENCE [LARGE SCALE GENOMIC DNA]</scope>
    <source>
        <strain evidence="1 2">93-146</strain>
    </source>
</reference>